<dbReference type="SUPFAM" id="SSF52172">
    <property type="entry name" value="CheY-like"/>
    <property type="match status" value="1"/>
</dbReference>
<evidence type="ECO:0000313" key="11">
    <source>
        <dbReference type="Proteomes" id="UP000076078"/>
    </source>
</evidence>
<dbReference type="CDD" id="cd00130">
    <property type="entry name" value="PAS"/>
    <property type="match status" value="1"/>
</dbReference>
<dbReference type="PROSITE" id="PS50112">
    <property type="entry name" value="PAS"/>
    <property type="match status" value="1"/>
</dbReference>
<feature type="modified residue" description="4-aspartylphosphate" evidence="3">
    <location>
        <position position="950"/>
    </location>
</feature>
<evidence type="ECO:0000313" key="10">
    <source>
        <dbReference type="EMBL" id="KYR00612.1"/>
    </source>
</evidence>
<feature type="compositionally biased region" description="Low complexity" evidence="4">
    <location>
        <begin position="849"/>
        <end position="864"/>
    </location>
</feature>
<organism evidence="10 11">
    <name type="scientific">Tieghemostelium lacteum</name>
    <name type="common">Slime mold</name>
    <name type="synonym">Dictyostelium lacteum</name>
    <dbReference type="NCBI Taxonomy" id="361077"/>
    <lineage>
        <taxon>Eukaryota</taxon>
        <taxon>Amoebozoa</taxon>
        <taxon>Evosea</taxon>
        <taxon>Eumycetozoa</taxon>
        <taxon>Dictyostelia</taxon>
        <taxon>Dictyosteliales</taxon>
        <taxon>Raperosteliaceae</taxon>
        <taxon>Tieghemostelium</taxon>
    </lineage>
</organism>
<dbReference type="PANTHER" id="PTHR45339:SF5">
    <property type="entry name" value="HISTIDINE KINASE"/>
    <property type="match status" value="1"/>
</dbReference>
<dbReference type="InterPro" id="IPR036097">
    <property type="entry name" value="HisK_dim/P_sf"/>
</dbReference>
<dbReference type="InterPro" id="IPR036890">
    <property type="entry name" value="HATPase_C_sf"/>
</dbReference>
<evidence type="ECO:0008006" key="12">
    <source>
        <dbReference type="Google" id="ProtNLM"/>
    </source>
</evidence>
<reference evidence="10 11" key="1">
    <citation type="submission" date="2015-12" db="EMBL/GenBank/DDBJ databases">
        <title>Dictyostelia acquired genes for synthesis and detection of signals that induce cell-type specialization by lateral gene transfer from prokaryotes.</title>
        <authorList>
            <person name="Gloeckner G."/>
            <person name="Schaap P."/>
        </authorList>
    </citation>
    <scope>NUCLEOTIDE SEQUENCE [LARGE SCALE GENOMIC DNA]</scope>
    <source>
        <strain evidence="10 11">TK</strain>
    </source>
</reference>
<feature type="compositionally biased region" description="Low complexity" evidence="4">
    <location>
        <begin position="718"/>
        <end position="735"/>
    </location>
</feature>
<evidence type="ECO:0000259" key="8">
    <source>
        <dbReference type="PROSITE" id="PS50112"/>
    </source>
</evidence>
<evidence type="ECO:0000259" key="7">
    <source>
        <dbReference type="PROSITE" id="PS50110"/>
    </source>
</evidence>
<keyword evidence="2" id="KW-0807">Transducer</keyword>
<dbReference type="InterPro" id="IPR004358">
    <property type="entry name" value="Sig_transdc_His_kin-like_C"/>
</dbReference>
<dbReference type="CDD" id="cd17546">
    <property type="entry name" value="REC_hyHK_CKI1_RcsC-like"/>
    <property type="match status" value="1"/>
</dbReference>
<dbReference type="PROSITE" id="PS50110">
    <property type="entry name" value="RESPONSE_REGULATORY"/>
    <property type="match status" value="2"/>
</dbReference>
<keyword evidence="11" id="KW-1185">Reference proteome</keyword>
<dbReference type="InterPro" id="IPR001789">
    <property type="entry name" value="Sig_transdc_resp-reg_receiver"/>
</dbReference>
<feature type="domain" description="Response regulatory" evidence="7">
    <location>
        <begin position="896"/>
        <end position="1015"/>
    </location>
</feature>
<feature type="region of interest" description="Disordered" evidence="4">
    <location>
        <begin position="163"/>
        <end position="187"/>
    </location>
</feature>
<dbReference type="EMBL" id="LODT01000013">
    <property type="protein sequence ID" value="KYR00612.1"/>
    <property type="molecule type" value="Genomic_DNA"/>
</dbReference>
<dbReference type="CDD" id="cd00082">
    <property type="entry name" value="HisKA"/>
    <property type="match status" value="1"/>
</dbReference>
<dbReference type="InterPro" id="IPR011006">
    <property type="entry name" value="CheY-like_superfamily"/>
</dbReference>
<dbReference type="InterPro" id="IPR000700">
    <property type="entry name" value="PAS-assoc_C"/>
</dbReference>
<dbReference type="SUPFAM" id="SSF55781">
    <property type="entry name" value="GAF domain-like"/>
    <property type="match status" value="1"/>
</dbReference>
<protein>
    <recommendedName>
        <fullName evidence="12">Histidine kinase</fullName>
    </recommendedName>
</protein>
<dbReference type="SMART" id="SM00448">
    <property type="entry name" value="REC"/>
    <property type="match status" value="1"/>
</dbReference>
<dbReference type="InterPro" id="IPR003661">
    <property type="entry name" value="HisK_dim/P_dom"/>
</dbReference>
<dbReference type="InterPro" id="IPR000014">
    <property type="entry name" value="PAS"/>
</dbReference>
<dbReference type="InterPro" id="IPR035965">
    <property type="entry name" value="PAS-like_dom_sf"/>
</dbReference>
<evidence type="ECO:0000259" key="5">
    <source>
        <dbReference type="PROSITE" id="PS50046"/>
    </source>
</evidence>
<feature type="domain" description="PAC" evidence="9">
    <location>
        <begin position="86"/>
        <end position="138"/>
    </location>
</feature>
<dbReference type="InterPro" id="IPR003594">
    <property type="entry name" value="HATPase_dom"/>
</dbReference>
<dbReference type="SUPFAM" id="SSF55785">
    <property type="entry name" value="PYP-like sensor domain (PAS domain)"/>
    <property type="match status" value="1"/>
</dbReference>
<dbReference type="InParanoid" id="A0A152A2X4"/>
<feature type="region of interest" description="Disordered" evidence="4">
    <location>
        <begin position="1067"/>
        <end position="1091"/>
    </location>
</feature>
<dbReference type="Gene3D" id="3.30.450.20">
    <property type="entry name" value="PAS domain"/>
    <property type="match status" value="2"/>
</dbReference>
<proteinExistence type="predicted"/>
<evidence type="ECO:0000256" key="3">
    <source>
        <dbReference type="PROSITE-ProRule" id="PRU00169"/>
    </source>
</evidence>
<dbReference type="STRING" id="361077.A0A152A2X4"/>
<feature type="domain" description="Response regulatory" evidence="7">
    <location>
        <begin position="1104"/>
        <end position="1221"/>
    </location>
</feature>
<dbReference type="Pfam" id="PF08447">
    <property type="entry name" value="PAS_3"/>
    <property type="match status" value="1"/>
</dbReference>
<dbReference type="InterPro" id="IPR029016">
    <property type="entry name" value="GAF-like_dom_sf"/>
</dbReference>
<dbReference type="SMART" id="SM00387">
    <property type="entry name" value="HATPase_c"/>
    <property type="match status" value="1"/>
</dbReference>
<dbReference type="InterPro" id="IPR005467">
    <property type="entry name" value="His_kinase_dom"/>
</dbReference>
<dbReference type="GO" id="GO:0000155">
    <property type="term" value="F:phosphorelay sensor kinase activity"/>
    <property type="evidence" value="ECO:0007669"/>
    <property type="project" value="InterPro"/>
</dbReference>
<evidence type="ECO:0000256" key="1">
    <source>
        <dbReference type="ARBA" id="ARBA00022553"/>
    </source>
</evidence>
<dbReference type="Pfam" id="PF02518">
    <property type="entry name" value="HATPase_c"/>
    <property type="match status" value="1"/>
</dbReference>
<feature type="region of interest" description="Disordered" evidence="4">
    <location>
        <begin position="843"/>
        <end position="864"/>
    </location>
</feature>
<dbReference type="InterPro" id="IPR013655">
    <property type="entry name" value="PAS_fold_3"/>
</dbReference>
<feature type="region of interest" description="Disordered" evidence="4">
    <location>
        <begin position="1023"/>
        <end position="1051"/>
    </location>
</feature>
<comment type="caution">
    <text evidence="10">The sequence shown here is derived from an EMBL/GenBank/DDBJ whole genome shotgun (WGS) entry which is preliminary data.</text>
</comment>
<dbReference type="NCBIfam" id="TIGR00229">
    <property type="entry name" value="sensory_box"/>
    <property type="match status" value="1"/>
</dbReference>
<dbReference type="SMART" id="SM00086">
    <property type="entry name" value="PAC"/>
    <property type="match status" value="1"/>
</dbReference>
<feature type="compositionally biased region" description="Low complexity" evidence="4">
    <location>
        <begin position="680"/>
        <end position="711"/>
    </location>
</feature>
<dbReference type="Gene3D" id="3.40.50.2300">
    <property type="match status" value="1"/>
</dbReference>
<keyword evidence="1 3" id="KW-0597">Phosphoprotein</keyword>
<dbReference type="FunFam" id="3.30.450.20:FF:000099">
    <property type="entry name" value="Sensory box sensor histidine kinase"/>
    <property type="match status" value="1"/>
</dbReference>
<dbReference type="OMA" id="CARSICT"/>
<dbReference type="SUPFAM" id="SSF55874">
    <property type="entry name" value="ATPase domain of HSP90 chaperone/DNA topoisomerase II/histidine kinase"/>
    <property type="match status" value="2"/>
</dbReference>
<name>A0A152A2X4_TIELA</name>
<dbReference type="OrthoDB" id="60033at2759"/>
<evidence type="ECO:0000259" key="9">
    <source>
        <dbReference type="PROSITE" id="PS50113"/>
    </source>
</evidence>
<accession>A0A152A2X4</accession>
<feature type="compositionally biased region" description="Polar residues" evidence="4">
    <location>
        <begin position="1080"/>
        <end position="1089"/>
    </location>
</feature>
<feature type="region of interest" description="Disordered" evidence="4">
    <location>
        <begin position="676"/>
        <end position="735"/>
    </location>
</feature>
<sequence length="1224" mass="137581">MEKTEREIELEIAESNFRIIANSAPFALWLSGLDKKCSYFNKSWLEFTGRTMEQELGVGWAEGVHPEDVENCLNIYVSFFNERKPFKMEYRLRRYDGAYRWVLDTGAPRYSPSGEFLGYCGSCIDVTDMWFAHHEMATYSKQQNELLKCTNELINLYKLQQQPSQQQRKDSGGSNSSSSTCSSSSSMSEYDKFFDSILKSATISTGSQSAVLFKFNPENALEIIAESSYNFTSEQIPLHKVMFALPLDFWDEVVKQHQYHQQQHHEISITNILYSILTQKYFLPFLTQMGAKSITSVTVLGNSSGFQPEEEDGNSRPYGYICVCNVGEKEFSAIEQNTLAGIAMVVSIYLHKSQEDHYSKIKDSISSTIAKTSSNAIITVDSTGKFLDLNPKAIEILKMDQIDSLSISSTCVSNYFNFYKTSQSLVHYNHESANNTTTKEQDFYNQLTNYLTVNNLFDMFFETNCFVQSSGQQLPVELFIKQVHLNSFTSIFLFIFRDSKQHLDRLEMMVKKSVQENLEKTLFLSRLSHEIRNPLNCIINMSEILLDTSYSIEQKDILETINMAGNNLRTLIDDVLDISKIESGKLEIKNEPFKIRECLEQSLSMVSLSAQKKGVELALLFDTSVPDVIIADHSKLIEVLINTIGNGVKFTDHGSVVVSVYAKPYLTTLQESQDDTVDLNNSSNSITSSTSSTSVSSSSNSSTNMTNSPNSPVYNHENNNTTPSTTPTPTTTTTTTINNNQKLLLQSQYPQQQLIELFFMVRDKGIGIPTSEIDKLFNNFTQVHLNSSQYGGTGLGLAISKKIIELMGGSINVKSEYGKGTTVSFSIISAIAIPNHHPLPMVNPPPIPTSTTPSTSGLSLSSSSNSVESIRTSFKTSTFNPVQRRKSLLDVCSDKRILIIAKDEDVRSMITSYARLMLFQISSFENFVNEDEVLNILNNSGDKFDLIMIDYPFGCNDHDFKTILQMFTTHVVYQKLIMMIPMTFVQHNYYSDLIDSFITKPVKLSSFEETVLKLLTCNTPNISSSQPPSNFTSTTTTSSTTTTNNTSNLSSLPPLTANHQFYLDQQHNQSQPTQQHGNKKQSTQSQPTTDRLYDSSMASKLPLTILSTEDNEVNQKVISMIFSKLGYTIDQAGNGVVALEMISKKKYDFVFLDIEMPIMGGLACARSICTRYPLNQRPNLIALTGRALPEQIQECKDSGMIDYLVKPLKVNRIIEILKKYSITK</sequence>
<dbReference type="Gene3D" id="3.30.450.40">
    <property type="match status" value="1"/>
</dbReference>
<dbReference type="Proteomes" id="UP000076078">
    <property type="component" value="Unassembled WGS sequence"/>
</dbReference>
<dbReference type="InterPro" id="IPR001610">
    <property type="entry name" value="PAC"/>
</dbReference>
<dbReference type="Gene3D" id="3.30.565.10">
    <property type="entry name" value="Histidine kinase-like ATPase, C-terminal domain"/>
    <property type="match status" value="1"/>
</dbReference>
<dbReference type="PROSITE" id="PS50046">
    <property type="entry name" value="PHYTOCHROME_2"/>
    <property type="match status" value="1"/>
</dbReference>
<dbReference type="PRINTS" id="PR00344">
    <property type="entry name" value="BCTRLSENSOR"/>
</dbReference>
<dbReference type="SUPFAM" id="SSF47384">
    <property type="entry name" value="Homodimeric domain of signal transducing histidine kinase"/>
    <property type="match status" value="1"/>
</dbReference>
<dbReference type="SMART" id="SM00388">
    <property type="entry name" value="HisKA"/>
    <property type="match status" value="1"/>
</dbReference>
<dbReference type="InterPro" id="IPR016132">
    <property type="entry name" value="Phyto_chromo_attachment"/>
</dbReference>
<dbReference type="PANTHER" id="PTHR45339">
    <property type="entry name" value="HYBRID SIGNAL TRANSDUCTION HISTIDINE KINASE J"/>
    <property type="match status" value="1"/>
</dbReference>
<dbReference type="SMART" id="SM00091">
    <property type="entry name" value="PAS"/>
    <property type="match status" value="2"/>
</dbReference>
<dbReference type="PROSITE" id="PS50113">
    <property type="entry name" value="PAC"/>
    <property type="match status" value="1"/>
</dbReference>
<feature type="domain" description="PAS" evidence="8">
    <location>
        <begin position="13"/>
        <end position="70"/>
    </location>
</feature>
<evidence type="ECO:0000256" key="4">
    <source>
        <dbReference type="SAM" id="MobiDB-lite"/>
    </source>
</evidence>
<gene>
    <name evidence="10" type="ORF">DLAC_02636</name>
</gene>
<dbReference type="Gene3D" id="1.10.287.130">
    <property type="match status" value="1"/>
</dbReference>
<dbReference type="AlphaFoldDB" id="A0A152A2X4"/>
<feature type="domain" description="Phytochrome chromophore attachment site" evidence="5">
    <location>
        <begin position="189"/>
        <end position="237"/>
    </location>
</feature>
<evidence type="ECO:0000259" key="6">
    <source>
        <dbReference type="PROSITE" id="PS50109"/>
    </source>
</evidence>
<feature type="modified residue" description="4-aspartylphosphate" evidence="3">
    <location>
        <position position="1153"/>
    </location>
</feature>
<evidence type="ECO:0000256" key="2">
    <source>
        <dbReference type="ARBA" id="ARBA00023224"/>
    </source>
</evidence>
<dbReference type="Pfam" id="PF00072">
    <property type="entry name" value="Response_reg"/>
    <property type="match status" value="1"/>
</dbReference>
<dbReference type="PROSITE" id="PS50109">
    <property type="entry name" value="HIS_KIN"/>
    <property type="match status" value="1"/>
</dbReference>
<dbReference type="Pfam" id="PF00512">
    <property type="entry name" value="HisKA"/>
    <property type="match status" value="1"/>
</dbReference>
<feature type="domain" description="Histidine kinase" evidence="6">
    <location>
        <begin position="526"/>
        <end position="831"/>
    </location>
</feature>